<dbReference type="PANTHER" id="PTHR42910">
    <property type="entry name" value="TRANSPORTER SCO4007-RELATED"/>
    <property type="match status" value="1"/>
</dbReference>
<feature type="transmembrane region" description="Helical" evidence="4">
    <location>
        <begin position="287"/>
        <end position="303"/>
    </location>
</feature>
<keyword evidence="1 4" id="KW-0812">Transmembrane</keyword>
<dbReference type="AlphaFoldDB" id="A0A6N9SWS4"/>
<evidence type="ECO:0000313" key="6">
    <source>
        <dbReference type="EMBL" id="NDW03474.1"/>
    </source>
</evidence>
<feature type="transmembrane region" description="Helical" evidence="4">
    <location>
        <begin position="227"/>
        <end position="248"/>
    </location>
</feature>
<dbReference type="CDD" id="cd17324">
    <property type="entry name" value="MFS_NepI_like"/>
    <property type="match status" value="1"/>
</dbReference>
<keyword evidence="2 4" id="KW-1133">Transmembrane helix</keyword>
<evidence type="ECO:0000259" key="5">
    <source>
        <dbReference type="PROSITE" id="PS50850"/>
    </source>
</evidence>
<gene>
    <name evidence="6" type="ORF">GTK09_03460</name>
</gene>
<dbReference type="SUPFAM" id="SSF103473">
    <property type="entry name" value="MFS general substrate transporter"/>
    <property type="match status" value="1"/>
</dbReference>
<dbReference type="InterPro" id="IPR011701">
    <property type="entry name" value="MFS"/>
</dbReference>
<protein>
    <submittedName>
        <fullName evidence="6">MFS transporter</fullName>
    </submittedName>
</protein>
<feature type="transmembrane region" description="Helical" evidence="4">
    <location>
        <begin position="144"/>
        <end position="162"/>
    </location>
</feature>
<dbReference type="GO" id="GO:0022857">
    <property type="term" value="F:transmembrane transporter activity"/>
    <property type="evidence" value="ECO:0007669"/>
    <property type="project" value="InterPro"/>
</dbReference>
<comment type="caution">
    <text evidence="6">The sequence shown here is derived from an EMBL/GenBank/DDBJ whole genome shotgun (WGS) entry which is preliminary data.</text>
</comment>
<keyword evidence="3 4" id="KW-0472">Membrane</keyword>
<feature type="transmembrane region" description="Helical" evidence="4">
    <location>
        <begin position="86"/>
        <end position="105"/>
    </location>
</feature>
<feature type="transmembrane region" description="Helical" evidence="4">
    <location>
        <begin position="174"/>
        <end position="194"/>
    </location>
</feature>
<name>A0A6N9SWS4_9HYPH</name>
<sequence length="399" mass="41013">MSQPATKAASGRDNAGLGPTLTFLFALSCGALAANLYYAQPLVSLMGSDIGLPVAAESSIVTLAQIGYAIGLVFLVPLGDLLENRTLILATMAANVVSLAGLAFAPGLAALFAGMLVVGATSCAAQMLVPLAANLAPEEQRGAVVGNVMSGLLGGILLARPISSFLADYVGWRGVFGLSAGLIAILALVSLALLPRRVPGGERGYWSLIRSLGKLFVEEPVLRRRGLYHAAMFAAFSLFWTAAPIVLLQDPFDFTPSGVALFALAGVLGVFAAPVSGRLADRGHSRIGTVAALSMVIAAFLVATYGSSLAALVIAAVAVDLGVQANLVFGQREIYRLAPNIRNRLNAVYMTTFFLGGAAGSAMASPVLQHFGWLGVCVIGMAMPGAALVYFALAEGTGD</sequence>
<dbReference type="PROSITE" id="PS51257">
    <property type="entry name" value="PROKAR_LIPOPROTEIN"/>
    <property type="match status" value="1"/>
</dbReference>
<organism evidence="6 7">
    <name type="scientific">Jiella pacifica</name>
    <dbReference type="NCBI Taxonomy" id="2696469"/>
    <lineage>
        <taxon>Bacteria</taxon>
        <taxon>Pseudomonadati</taxon>
        <taxon>Pseudomonadota</taxon>
        <taxon>Alphaproteobacteria</taxon>
        <taxon>Hyphomicrobiales</taxon>
        <taxon>Aurantimonadaceae</taxon>
        <taxon>Jiella</taxon>
    </lineage>
</organism>
<evidence type="ECO:0000256" key="4">
    <source>
        <dbReference type="SAM" id="Phobius"/>
    </source>
</evidence>
<evidence type="ECO:0000256" key="2">
    <source>
        <dbReference type="ARBA" id="ARBA00022989"/>
    </source>
</evidence>
<feature type="transmembrane region" description="Helical" evidence="4">
    <location>
        <begin position="59"/>
        <end position="79"/>
    </location>
</feature>
<dbReference type="Gene3D" id="1.20.1250.20">
    <property type="entry name" value="MFS general substrate transporter like domains"/>
    <property type="match status" value="1"/>
</dbReference>
<evidence type="ECO:0000256" key="3">
    <source>
        <dbReference type="ARBA" id="ARBA00023136"/>
    </source>
</evidence>
<dbReference type="InterPro" id="IPR036259">
    <property type="entry name" value="MFS_trans_sf"/>
</dbReference>
<accession>A0A6N9SWS4</accession>
<dbReference type="RefSeq" id="WP_163461106.1">
    <property type="nucleotide sequence ID" value="NZ_JAAAMG010000002.1"/>
</dbReference>
<keyword evidence="7" id="KW-1185">Reference proteome</keyword>
<feature type="transmembrane region" description="Helical" evidence="4">
    <location>
        <begin position="21"/>
        <end position="39"/>
    </location>
</feature>
<dbReference type="Proteomes" id="UP000469011">
    <property type="component" value="Unassembled WGS sequence"/>
</dbReference>
<proteinExistence type="predicted"/>
<evidence type="ECO:0000313" key="7">
    <source>
        <dbReference type="Proteomes" id="UP000469011"/>
    </source>
</evidence>
<dbReference type="PANTHER" id="PTHR42910:SF1">
    <property type="entry name" value="MAJOR FACILITATOR SUPERFAMILY (MFS) PROFILE DOMAIN-CONTAINING PROTEIN"/>
    <property type="match status" value="1"/>
</dbReference>
<feature type="transmembrane region" description="Helical" evidence="4">
    <location>
        <begin position="254"/>
        <end position="275"/>
    </location>
</feature>
<dbReference type="PROSITE" id="PS50850">
    <property type="entry name" value="MFS"/>
    <property type="match status" value="1"/>
</dbReference>
<feature type="transmembrane region" description="Helical" evidence="4">
    <location>
        <begin position="111"/>
        <end position="132"/>
    </location>
</feature>
<reference evidence="6 7" key="1">
    <citation type="submission" date="2020-01" db="EMBL/GenBank/DDBJ databases">
        <title>Jiella pacifica sp. nov.</title>
        <authorList>
            <person name="Xue Z."/>
            <person name="Zhu S."/>
            <person name="Chen J."/>
            <person name="Yang J."/>
        </authorList>
    </citation>
    <scope>NUCLEOTIDE SEQUENCE [LARGE SCALE GENOMIC DNA]</scope>
    <source>
        <strain evidence="6 7">40Bstr34</strain>
    </source>
</reference>
<dbReference type="EMBL" id="JAAAMG010000002">
    <property type="protein sequence ID" value="NDW03474.1"/>
    <property type="molecule type" value="Genomic_DNA"/>
</dbReference>
<feature type="domain" description="Major facilitator superfamily (MFS) profile" evidence="5">
    <location>
        <begin position="14"/>
        <end position="397"/>
    </location>
</feature>
<evidence type="ECO:0000256" key="1">
    <source>
        <dbReference type="ARBA" id="ARBA00022692"/>
    </source>
</evidence>
<dbReference type="Pfam" id="PF07690">
    <property type="entry name" value="MFS_1"/>
    <property type="match status" value="1"/>
</dbReference>
<dbReference type="InterPro" id="IPR020846">
    <property type="entry name" value="MFS_dom"/>
</dbReference>
<feature type="transmembrane region" description="Helical" evidence="4">
    <location>
        <begin position="309"/>
        <end position="327"/>
    </location>
</feature>
<feature type="transmembrane region" description="Helical" evidence="4">
    <location>
        <begin position="371"/>
        <end position="393"/>
    </location>
</feature>
<feature type="transmembrane region" description="Helical" evidence="4">
    <location>
        <begin position="347"/>
        <end position="365"/>
    </location>
</feature>